<evidence type="ECO:0000256" key="11">
    <source>
        <dbReference type="NCBIfam" id="TIGR00665"/>
    </source>
</evidence>
<evidence type="ECO:0000256" key="3">
    <source>
        <dbReference type="ARBA" id="ARBA00022705"/>
    </source>
</evidence>
<evidence type="ECO:0000256" key="10">
    <source>
        <dbReference type="ARBA" id="ARBA00048954"/>
    </source>
</evidence>
<evidence type="ECO:0000256" key="9">
    <source>
        <dbReference type="ARBA" id="ARBA00023235"/>
    </source>
</evidence>
<dbReference type="SUPFAM" id="SSF52540">
    <property type="entry name" value="P-loop containing nucleoside triphosphate hydrolases"/>
    <property type="match status" value="1"/>
</dbReference>
<dbReference type="InterPro" id="IPR007694">
    <property type="entry name" value="DNA_helicase_DnaB-like_C"/>
</dbReference>
<dbReference type="CDD" id="cd00984">
    <property type="entry name" value="DnaB_C"/>
    <property type="match status" value="1"/>
</dbReference>
<evidence type="ECO:0000256" key="7">
    <source>
        <dbReference type="ARBA" id="ARBA00022840"/>
    </source>
</evidence>
<evidence type="ECO:0000313" key="14">
    <source>
        <dbReference type="EMBL" id="OHA66131.1"/>
    </source>
</evidence>
<keyword evidence="2 12" id="KW-0639">Primosome</keyword>
<dbReference type="FunFam" id="1.10.860.10:FF:000001">
    <property type="entry name" value="Replicative DNA helicase"/>
    <property type="match status" value="1"/>
</dbReference>
<keyword evidence="7 12" id="KW-0067">ATP-binding</keyword>
<dbReference type="Proteomes" id="UP000178065">
    <property type="component" value="Unassembled WGS sequence"/>
</dbReference>
<comment type="catalytic activity">
    <reaction evidence="10 12">
        <text>ATP + H2O = ADP + phosphate + H(+)</text>
        <dbReference type="Rhea" id="RHEA:13065"/>
        <dbReference type="ChEBI" id="CHEBI:15377"/>
        <dbReference type="ChEBI" id="CHEBI:15378"/>
        <dbReference type="ChEBI" id="CHEBI:30616"/>
        <dbReference type="ChEBI" id="CHEBI:43474"/>
        <dbReference type="ChEBI" id="CHEBI:456216"/>
        <dbReference type="EC" id="5.6.2.3"/>
    </reaction>
</comment>
<dbReference type="EMBL" id="MHTT01000005">
    <property type="protein sequence ID" value="OHA66131.1"/>
    <property type="molecule type" value="Genomic_DNA"/>
</dbReference>
<dbReference type="Pfam" id="PF00772">
    <property type="entry name" value="DnaB"/>
    <property type="match status" value="1"/>
</dbReference>
<keyword evidence="4 12" id="KW-0547">Nucleotide-binding</keyword>
<keyword evidence="9" id="KW-0413">Isomerase</keyword>
<dbReference type="GO" id="GO:0005524">
    <property type="term" value="F:ATP binding"/>
    <property type="evidence" value="ECO:0007669"/>
    <property type="project" value="UniProtKB-UniRule"/>
</dbReference>
<dbReference type="GO" id="GO:0005829">
    <property type="term" value="C:cytosol"/>
    <property type="evidence" value="ECO:0007669"/>
    <property type="project" value="TreeGrafter"/>
</dbReference>
<dbReference type="Gene3D" id="3.40.50.300">
    <property type="entry name" value="P-loop containing nucleotide triphosphate hydrolases"/>
    <property type="match status" value="1"/>
</dbReference>
<dbReference type="InterPro" id="IPR007693">
    <property type="entry name" value="DNA_helicase_DnaB-like_N"/>
</dbReference>
<dbReference type="InterPro" id="IPR016136">
    <property type="entry name" value="DNA_helicase_N/primase_C"/>
</dbReference>
<evidence type="ECO:0000256" key="4">
    <source>
        <dbReference type="ARBA" id="ARBA00022741"/>
    </source>
</evidence>
<dbReference type="NCBIfam" id="NF004384">
    <property type="entry name" value="PRK05748.1"/>
    <property type="match status" value="1"/>
</dbReference>
<evidence type="ECO:0000313" key="15">
    <source>
        <dbReference type="Proteomes" id="UP000178065"/>
    </source>
</evidence>
<dbReference type="GO" id="GO:0003677">
    <property type="term" value="F:DNA binding"/>
    <property type="evidence" value="ECO:0007669"/>
    <property type="project" value="UniProtKB-UniRule"/>
</dbReference>
<dbReference type="GO" id="GO:1990077">
    <property type="term" value="C:primosome complex"/>
    <property type="evidence" value="ECO:0007669"/>
    <property type="project" value="UniProtKB-UniRule"/>
</dbReference>
<dbReference type="InterPro" id="IPR036185">
    <property type="entry name" value="DNA_heli_DnaB-like_N_sf"/>
</dbReference>
<evidence type="ECO:0000256" key="6">
    <source>
        <dbReference type="ARBA" id="ARBA00022806"/>
    </source>
</evidence>
<protein>
    <recommendedName>
        <fullName evidence="11 12">Replicative DNA helicase</fullName>
        <ecNumber evidence="11 12">5.6.2.3</ecNumber>
    </recommendedName>
</protein>
<comment type="similarity">
    <text evidence="1 12">Belongs to the helicase family. DnaB subfamily.</text>
</comment>
<name>A0A1G2R237_9BACT</name>
<dbReference type="SMART" id="SM00382">
    <property type="entry name" value="AAA"/>
    <property type="match status" value="1"/>
</dbReference>
<evidence type="ECO:0000256" key="1">
    <source>
        <dbReference type="ARBA" id="ARBA00008428"/>
    </source>
</evidence>
<dbReference type="Pfam" id="PF03796">
    <property type="entry name" value="DnaB_C"/>
    <property type="match status" value="1"/>
</dbReference>
<dbReference type="GO" id="GO:0043139">
    <property type="term" value="F:5'-3' DNA helicase activity"/>
    <property type="evidence" value="ECO:0007669"/>
    <property type="project" value="UniProtKB-EC"/>
</dbReference>
<keyword evidence="6 12" id="KW-0347">Helicase</keyword>
<evidence type="ECO:0000256" key="2">
    <source>
        <dbReference type="ARBA" id="ARBA00022515"/>
    </source>
</evidence>
<dbReference type="SUPFAM" id="SSF48024">
    <property type="entry name" value="N-terminal domain of DnaB helicase"/>
    <property type="match status" value="1"/>
</dbReference>
<dbReference type="GO" id="GO:0006269">
    <property type="term" value="P:DNA replication, synthesis of primer"/>
    <property type="evidence" value="ECO:0007669"/>
    <property type="project" value="UniProtKB-UniRule"/>
</dbReference>
<keyword evidence="8 12" id="KW-0238">DNA-binding</keyword>
<comment type="caution">
    <text evidence="14">The sequence shown here is derived from an EMBL/GenBank/DDBJ whole genome shotgun (WGS) entry which is preliminary data.</text>
</comment>
<dbReference type="InterPro" id="IPR007692">
    <property type="entry name" value="DNA_helicase_DnaB"/>
</dbReference>
<dbReference type="PANTHER" id="PTHR30153:SF2">
    <property type="entry name" value="REPLICATIVE DNA HELICASE"/>
    <property type="match status" value="1"/>
</dbReference>
<dbReference type="GO" id="GO:0016887">
    <property type="term" value="F:ATP hydrolysis activity"/>
    <property type="evidence" value="ECO:0007669"/>
    <property type="project" value="RHEA"/>
</dbReference>
<dbReference type="InterPro" id="IPR027417">
    <property type="entry name" value="P-loop_NTPase"/>
</dbReference>
<keyword evidence="5 12" id="KW-0378">Hydrolase</keyword>
<dbReference type="Gene3D" id="1.10.860.10">
    <property type="entry name" value="DNAb Helicase, Chain A"/>
    <property type="match status" value="1"/>
</dbReference>
<dbReference type="NCBIfam" id="TIGR00665">
    <property type="entry name" value="DnaB"/>
    <property type="match status" value="1"/>
</dbReference>
<proteinExistence type="inferred from homology"/>
<gene>
    <name evidence="14" type="ORF">A2672_03005</name>
</gene>
<comment type="function">
    <text evidence="12">The main replicative DNA helicase, it participates in initiation and elongation during chromosome replication. Travels ahead of the DNA replisome, separating dsDNA into templates for DNA synthesis. A processive ATP-dependent 5'-3' DNA helicase it has DNA-dependent ATPase activity.</text>
</comment>
<evidence type="ECO:0000256" key="12">
    <source>
        <dbReference type="RuleBase" id="RU362085"/>
    </source>
</evidence>
<accession>A0A1G2R237</accession>
<organism evidence="14 15">
    <name type="scientific">Candidatus Wildermuthbacteria bacterium RIFCSPHIGHO2_01_FULL_49_22b</name>
    <dbReference type="NCBI Taxonomy" id="1802448"/>
    <lineage>
        <taxon>Bacteria</taxon>
        <taxon>Candidatus Wildermuthiibacteriota</taxon>
    </lineage>
</organism>
<sequence>MAEEKSPTPDKLPPQNIEAEVSLLGSLMLDKDAFLKVGDFLETRDFYKKAHRYIYQAMQELFEKGEPIDLLSVASRLKEKGQLEEIGGNAYLTELINSVPTALHVMAYAKIVQKKRILRDLISVSQEIGDMGYSEAEDTDILLDRAESSIFAIAQKSLSANFTKVKDSLEEAFERIDMLSKHEKGTRGIPTGFADLDNILSGLQNSDLVILAARPSLGKSALATDIARRVAIQHGVPVGLFSLEMSKDQVIDRLIASQAGVDLWKLRTGRLSSQGEDNDFTRIQEAMGILSEAPLYVEDSSLQNILRMRAMARRLQANQGLGLLIIDYLQLIEPRNPQANEVQQMTEISRSLKNLARELNTPVLALSQLSRAVEQRTPQRPRLSDLRQSGSIEQDADVVLFIYREDRYRADPTNQGIAEIIIAKHRNGPVGSVKLYFNERTVSFTDLAKEDLEYQEPAEEISL</sequence>
<evidence type="ECO:0000259" key="13">
    <source>
        <dbReference type="PROSITE" id="PS51199"/>
    </source>
</evidence>
<dbReference type="PROSITE" id="PS51199">
    <property type="entry name" value="SF4_HELICASE"/>
    <property type="match status" value="1"/>
</dbReference>
<dbReference type="InterPro" id="IPR003593">
    <property type="entry name" value="AAA+_ATPase"/>
</dbReference>
<evidence type="ECO:0000256" key="8">
    <source>
        <dbReference type="ARBA" id="ARBA00023125"/>
    </source>
</evidence>
<feature type="domain" description="SF4 helicase" evidence="13">
    <location>
        <begin position="182"/>
        <end position="451"/>
    </location>
</feature>
<evidence type="ECO:0000256" key="5">
    <source>
        <dbReference type="ARBA" id="ARBA00022801"/>
    </source>
</evidence>
<reference evidence="14 15" key="1">
    <citation type="journal article" date="2016" name="Nat. Commun.">
        <title>Thousands of microbial genomes shed light on interconnected biogeochemical processes in an aquifer system.</title>
        <authorList>
            <person name="Anantharaman K."/>
            <person name="Brown C.T."/>
            <person name="Hug L.A."/>
            <person name="Sharon I."/>
            <person name="Castelle C.J."/>
            <person name="Probst A.J."/>
            <person name="Thomas B.C."/>
            <person name="Singh A."/>
            <person name="Wilkins M.J."/>
            <person name="Karaoz U."/>
            <person name="Brodie E.L."/>
            <person name="Williams K.H."/>
            <person name="Hubbard S.S."/>
            <person name="Banfield J.F."/>
        </authorList>
    </citation>
    <scope>NUCLEOTIDE SEQUENCE [LARGE SCALE GENOMIC DNA]</scope>
</reference>
<keyword evidence="3 12" id="KW-0235">DNA replication</keyword>
<dbReference type="STRING" id="1802448.A2672_03005"/>
<dbReference type="EC" id="5.6.2.3" evidence="11 12"/>
<dbReference type="AlphaFoldDB" id="A0A1G2R237"/>
<dbReference type="PANTHER" id="PTHR30153">
    <property type="entry name" value="REPLICATIVE DNA HELICASE DNAB"/>
    <property type="match status" value="1"/>
</dbReference>